<dbReference type="Proteomes" id="UP000076625">
    <property type="component" value="Unassembled WGS sequence"/>
</dbReference>
<dbReference type="PANTHER" id="PTHR37481:SF1">
    <property type="entry name" value="LIPOPOLYSACCHARIDE EXPORT SYSTEM PROTEIN LPTC"/>
    <property type="match status" value="1"/>
</dbReference>
<keyword evidence="3" id="KW-0812">Transmembrane</keyword>
<reference evidence="7" key="1">
    <citation type="submission" date="2016-01" db="EMBL/GenBank/DDBJ databases">
        <title>Draft genome of Chromobacterium sp. F49.</title>
        <authorList>
            <person name="Hong K.W."/>
        </authorList>
    </citation>
    <scope>NUCLEOTIDE SEQUENCE [LARGE SCALE GENOMIC DNA]</scope>
    <source>
        <strain evidence="7">CN10</strain>
    </source>
</reference>
<sequence>MIRAHRLFPVALVGLMALLAFWLDHVSRWNPTGKALDPNRPEYVVDGFSASRFDAEGRLQERLTARQGWQFPKQPDLHLRDARLDSYQGGALAYRATAGEARYNRRDGIALLEKQAHFFKPGAAGQQDTHVYGSQITVDTRARIARAKTPVQIRYGDSIANAVGFEYQQGNGVLKLLSQVRAKYVQ</sequence>
<keyword evidence="7" id="KW-1185">Reference proteome</keyword>
<gene>
    <name evidence="6" type="ORF">AVW16_00605</name>
</gene>
<evidence type="ECO:0000256" key="4">
    <source>
        <dbReference type="ARBA" id="ARBA00022989"/>
    </source>
</evidence>
<dbReference type="OrthoDB" id="8584279at2"/>
<dbReference type="InterPro" id="IPR010664">
    <property type="entry name" value="LipoPS_assembly_LptC-rel"/>
</dbReference>
<dbReference type="Gene3D" id="2.60.450.10">
    <property type="entry name" value="Lipopolysaccharide (LPS) transport protein A like domain"/>
    <property type="match status" value="1"/>
</dbReference>
<dbReference type="InterPro" id="IPR026265">
    <property type="entry name" value="LptC"/>
</dbReference>
<dbReference type="GO" id="GO:0005886">
    <property type="term" value="C:plasma membrane"/>
    <property type="evidence" value="ECO:0007669"/>
    <property type="project" value="InterPro"/>
</dbReference>
<dbReference type="STRING" id="1452487.AVW16_00605"/>
<comment type="caution">
    <text evidence="6">The sequence shown here is derived from an EMBL/GenBank/DDBJ whole genome shotgun (WGS) entry which is preliminary data.</text>
</comment>
<evidence type="ECO:0000313" key="6">
    <source>
        <dbReference type="EMBL" id="KZE31718.1"/>
    </source>
</evidence>
<keyword evidence="4" id="KW-1133">Transmembrane helix</keyword>
<dbReference type="EMBL" id="LQQU01000023">
    <property type="protein sequence ID" value="KZE31718.1"/>
    <property type="molecule type" value="Genomic_DNA"/>
</dbReference>
<dbReference type="Pfam" id="PF06835">
    <property type="entry name" value="LptC"/>
    <property type="match status" value="1"/>
</dbReference>
<evidence type="ECO:0000313" key="7">
    <source>
        <dbReference type="Proteomes" id="UP000076625"/>
    </source>
</evidence>
<accession>A0A161R6Q9</accession>
<dbReference type="GO" id="GO:0030288">
    <property type="term" value="C:outer membrane-bounded periplasmic space"/>
    <property type="evidence" value="ECO:0007669"/>
    <property type="project" value="TreeGrafter"/>
</dbReference>
<dbReference type="GO" id="GO:0015221">
    <property type="term" value="F:lipopolysaccharide transmembrane transporter activity"/>
    <property type="evidence" value="ECO:0007669"/>
    <property type="project" value="InterPro"/>
</dbReference>
<dbReference type="AlphaFoldDB" id="A0A161R6Q9"/>
<evidence type="ECO:0000256" key="5">
    <source>
        <dbReference type="ARBA" id="ARBA00023136"/>
    </source>
</evidence>
<keyword evidence="1" id="KW-1003">Cell membrane</keyword>
<dbReference type="PANTHER" id="PTHR37481">
    <property type="entry name" value="LIPOPOLYSACCHARIDE EXPORT SYSTEM PROTEIN LPTC"/>
    <property type="match status" value="1"/>
</dbReference>
<evidence type="ECO:0000256" key="1">
    <source>
        <dbReference type="ARBA" id="ARBA00022475"/>
    </source>
</evidence>
<evidence type="ECO:0008006" key="8">
    <source>
        <dbReference type="Google" id="ProtNLM"/>
    </source>
</evidence>
<name>A0A161R6Q9_9NEIS</name>
<dbReference type="GO" id="GO:0017089">
    <property type="term" value="F:glycolipid transfer activity"/>
    <property type="evidence" value="ECO:0007669"/>
    <property type="project" value="TreeGrafter"/>
</dbReference>
<proteinExistence type="predicted"/>
<organism evidence="6 7">
    <name type="scientific">Crenobacter luteus</name>
    <dbReference type="NCBI Taxonomy" id="1452487"/>
    <lineage>
        <taxon>Bacteria</taxon>
        <taxon>Pseudomonadati</taxon>
        <taxon>Pseudomonadota</taxon>
        <taxon>Betaproteobacteria</taxon>
        <taxon>Neisseriales</taxon>
        <taxon>Neisseriaceae</taxon>
        <taxon>Crenobacter</taxon>
    </lineage>
</organism>
<keyword evidence="2" id="KW-0997">Cell inner membrane</keyword>
<evidence type="ECO:0000256" key="3">
    <source>
        <dbReference type="ARBA" id="ARBA00022692"/>
    </source>
</evidence>
<dbReference type="RefSeq" id="WP_066612489.1">
    <property type="nucleotide sequence ID" value="NZ_LQQU01000023.1"/>
</dbReference>
<evidence type="ECO:0000256" key="2">
    <source>
        <dbReference type="ARBA" id="ARBA00022519"/>
    </source>
</evidence>
<dbReference type="InterPro" id="IPR052363">
    <property type="entry name" value="LPS_export_LptC"/>
</dbReference>
<protein>
    <recommendedName>
        <fullName evidence="8">LPS export ABC transporter periplasmic protein LptC</fullName>
    </recommendedName>
</protein>
<dbReference type="NCBIfam" id="TIGR04409">
    <property type="entry name" value="LptC_YrbK"/>
    <property type="match status" value="1"/>
</dbReference>
<keyword evidence="5" id="KW-0472">Membrane</keyword>